<gene>
    <name evidence="2" type="ORF">B0T16DRAFT_412352</name>
</gene>
<sequence>MPTPFLKRVRNHQLSSPVAISSPCTWTSLRGADSGGQSSLQSPGRRYPRSSANVPFHLESELAGLRVYAQGLEHLGLYESILRALESILRATCPRRTSVAAPGSLMAMCLRKVPEYMLELEKWGKQDAEANRTKSVINASEVAFQVYSDIESLGSVDGWKQLCVVLRAHGIRIVEEAVHEGLFEDEITELSILLCLKYAPHLELGGLIDSFISRPYPDPSGNDDSLFCSNSALWPLEIIRFCDKPLSGVVQGKLAHVLANGSLPPTWILTRNFGSMWSATARHITKKTINDYQGIFDFISITIELLCSQISTRFPKGASDEERRDKEKAQKMLTSGIAALASMVLLGQEGEGPTERVSPDSKTAMLTRRIYHIIQTCINRIQRPRRATRTDLGIYLLRLCAFLAFNATDSASAFASASASTGVEAAWHDISSRNRHEDIARLYDATLALVSTIAYNCSRGMGLTPNDSLSLFCDKLEILNLPGEPLDNLRVDGAFFLAEQTGNLRDLAYAESLRAVSKAGKPRQQVEKQAGTVQAGRPGASYVWDDDIGEWVIANKKPVAAPSLSLRRSTRSSPKRPARASLSLAECIKNFQTSTAGRPPRPRRMSGGSISSWESHSDDDSEEDSEASETESSESEDSGGVSDLDSDLDLGMGPETSPAIPHSPDTPATDISFDSLSASPEQAKPSQRIITSNIYIPLPVRRRSGASLGSKRRASNPAPLRKETQLSDELASSGEEDEEELRPVSKKRRTRSSGWSLLCLKPVRKSVRPVAEESEDELSFV</sequence>
<dbReference type="AlphaFoldDB" id="A0AA40CPK6"/>
<proteinExistence type="predicted"/>
<organism evidence="2 3">
    <name type="scientific">Cercophora newfieldiana</name>
    <dbReference type="NCBI Taxonomy" id="92897"/>
    <lineage>
        <taxon>Eukaryota</taxon>
        <taxon>Fungi</taxon>
        <taxon>Dikarya</taxon>
        <taxon>Ascomycota</taxon>
        <taxon>Pezizomycotina</taxon>
        <taxon>Sordariomycetes</taxon>
        <taxon>Sordariomycetidae</taxon>
        <taxon>Sordariales</taxon>
        <taxon>Lasiosphaeriaceae</taxon>
        <taxon>Cercophora</taxon>
    </lineage>
</organism>
<name>A0AA40CPK6_9PEZI</name>
<accession>A0AA40CPK6</accession>
<comment type="caution">
    <text evidence="2">The sequence shown here is derived from an EMBL/GenBank/DDBJ whole genome shotgun (WGS) entry which is preliminary data.</text>
</comment>
<feature type="compositionally biased region" description="Basic residues" evidence="1">
    <location>
        <begin position="568"/>
        <end position="578"/>
    </location>
</feature>
<protein>
    <submittedName>
        <fullName evidence="2">Uncharacterized protein</fullName>
    </submittedName>
</protein>
<dbReference type="Proteomes" id="UP001174936">
    <property type="component" value="Unassembled WGS sequence"/>
</dbReference>
<feature type="compositionally biased region" description="Polar residues" evidence="1">
    <location>
        <begin position="672"/>
        <end position="694"/>
    </location>
</feature>
<dbReference type="EMBL" id="JAULSV010000004">
    <property type="protein sequence ID" value="KAK0645982.1"/>
    <property type="molecule type" value="Genomic_DNA"/>
</dbReference>
<feature type="compositionally biased region" description="Low complexity" evidence="1">
    <location>
        <begin position="605"/>
        <end position="614"/>
    </location>
</feature>
<reference evidence="2" key="1">
    <citation type="submission" date="2023-06" db="EMBL/GenBank/DDBJ databases">
        <title>Genome-scale phylogeny and comparative genomics of the fungal order Sordariales.</title>
        <authorList>
            <consortium name="Lawrence Berkeley National Laboratory"/>
            <person name="Hensen N."/>
            <person name="Bonometti L."/>
            <person name="Westerberg I."/>
            <person name="Brannstrom I.O."/>
            <person name="Guillou S."/>
            <person name="Cros-Aarteil S."/>
            <person name="Calhoun S."/>
            <person name="Haridas S."/>
            <person name="Kuo A."/>
            <person name="Mondo S."/>
            <person name="Pangilinan J."/>
            <person name="Riley R."/>
            <person name="Labutti K."/>
            <person name="Andreopoulos B."/>
            <person name="Lipzen A."/>
            <person name="Chen C."/>
            <person name="Yanf M."/>
            <person name="Daum C."/>
            <person name="Ng V."/>
            <person name="Clum A."/>
            <person name="Steindorff A."/>
            <person name="Ohm R."/>
            <person name="Martin F."/>
            <person name="Silar P."/>
            <person name="Natvig D."/>
            <person name="Lalanne C."/>
            <person name="Gautier V."/>
            <person name="Ament-Velasquez S.L."/>
            <person name="Kruys A."/>
            <person name="Hutchinson M.I."/>
            <person name="Powell A.J."/>
            <person name="Barry K."/>
            <person name="Miller A.N."/>
            <person name="Grigoriev I.V."/>
            <person name="Debuchy R."/>
            <person name="Gladieux P."/>
            <person name="Thoren M.H."/>
            <person name="Johannesson H."/>
        </authorList>
    </citation>
    <scope>NUCLEOTIDE SEQUENCE</scope>
    <source>
        <strain evidence="2">SMH2532-1</strain>
    </source>
</reference>
<feature type="region of interest" description="Disordered" evidence="1">
    <location>
        <begin position="562"/>
        <end position="753"/>
    </location>
</feature>
<feature type="compositionally biased region" description="Basic residues" evidence="1">
    <location>
        <begin position="700"/>
        <end position="714"/>
    </location>
</feature>
<feature type="compositionally biased region" description="Acidic residues" evidence="1">
    <location>
        <begin position="617"/>
        <end position="637"/>
    </location>
</feature>
<keyword evidence="3" id="KW-1185">Reference proteome</keyword>
<feature type="region of interest" description="Disordered" evidence="1">
    <location>
        <begin position="518"/>
        <end position="539"/>
    </location>
</feature>
<evidence type="ECO:0000313" key="3">
    <source>
        <dbReference type="Proteomes" id="UP001174936"/>
    </source>
</evidence>
<evidence type="ECO:0000256" key="1">
    <source>
        <dbReference type="SAM" id="MobiDB-lite"/>
    </source>
</evidence>
<evidence type="ECO:0000313" key="2">
    <source>
        <dbReference type="EMBL" id="KAK0645982.1"/>
    </source>
</evidence>